<organism evidence="1 2">
    <name type="scientific">Leucogyrophana mollusca</name>
    <dbReference type="NCBI Taxonomy" id="85980"/>
    <lineage>
        <taxon>Eukaryota</taxon>
        <taxon>Fungi</taxon>
        <taxon>Dikarya</taxon>
        <taxon>Basidiomycota</taxon>
        <taxon>Agaricomycotina</taxon>
        <taxon>Agaricomycetes</taxon>
        <taxon>Agaricomycetidae</taxon>
        <taxon>Boletales</taxon>
        <taxon>Boletales incertae sedis</taxon>
        <taxon>Leucogyrophana</taxon>
    </lineage>
</organism>
<proteinExistence type="predicted"/>
<comment type="caution">
    <text evidence="1">The sequence shown here is derived from an EMBL/GenBank/DDBJ whole genome shotgun (WGS) entry which is preliminary data.</text>
</comment>
<evidence type="ECO:0000313" key="1">
    <source>
        <dbReference type="EMBL" id="KAH7930169.1"/>
    </source>
</evidence>
<accession>A0ACB8BXN7</accession>
<protein>
    <submittedName>
        <fullName evidence="1">Uncharacterized protein</fullName>
    </submittedName>
</protein>
<sequence length="424" mass="46255">MLVRLATPFVLLLAAFVYRSGRVAKNNILTIPALPDGYYQGGNWKENCEIVKDEEAHTIKYCEDMTFWDHLDADGQLTDRFILLGCDPNRKAWNTVMGPLRDPAPRGYLWLYSTKGGEPQRVALQGYPESHDFHPLGLEISPSQSGGPSNLFVVNHARERTTIEQFSLDPTQPQFATWTRTLTSPYFISPNALALTSPTSFYVSNDHLMTRRLPNPLGHIFPIFESVGGLPLGWVSHVSVGADGAVYHEFSAMGVPFANGLALTSDGTQLALSSTSLAEIYFYARNTTTHALKHTHTVPMPFLSDNIMYDDSGALIVTGHPHFPSLIAVAANKTGATAPSWAVSVSPLSADTQVTPGFAKRPYDMHASLSASKLAPAAVSHEVETLFQSNGSVFSSSCTSLRDSETGVLYMVGLYEEGLLVCRP</sequence>
<dbReference type="EMBL" id="MU266334">
    <property type="protein sequence ID" value="KAH7930169.1"/>
    <property type="molecule type" value="Genomic_DNA"/>
</dbReference>
<gene>
    <name evidence="1" type="ORF">BV22DRAFT_1079457</name>
</gene>
<dbReference type="Proteomes" id="UP000790709">
    <property type="component" value="Unassembled WGS sequence"/>
</dbReference>
<name>A0ACB8BXN7_9AGAM</name>
<evidence type="ECO:0000313" key="2">
    <source>
        <dbReference type="Proteomes" id="UP000790709"/>
    </source>
</evidence>
<keyword evidence="2" id="KW-1185">Reference proteome</keyword>
<reference evidence="1" key="1">
    <citation type="journal article" date="2021" name="New Phytol.">
        <title>Evolutionary innovations through gain and loss of genes in the ectomycorrhizal Boletales.</title>
        <authorList>
            <person name="Wu G."/>
            <person name="Miyauchi S."/>
            <person name="Morin E."/>
            <person name="Kuo A."/>
            <person name="Drula E."/>
            <person name="Varga T."/>
            <person name="Kohler A."/>
            <person name="Feng B."/>
            <person name="Cao Y."/>
            <person name="Lipzen A."/>
            <person name="Daum C."/>
            <person name="Hundley H."/>
            <person name="Pangilinan J."/>
            <person name="Johnson J."/>
            <person name="Barry K."/>
            <person name="LaButti K."/>
            <person name="Ng V."/>
            <person name="Ahrendt S."/>
            <person name="Min B."/>
            <person name="Choi I.G."/>
            <person name="Park H."/>
            <person name="Plett J.M."/>
            <person name="Magnuson J."/>
            <person name="Spatafora J.W."/>
            <person name="Nagy L.G."/>
            <person name="Henrissat B."/>
            <person name="Grigoriev I.V."/>
            <person name="Yang Z.L."/>
            <person name="Xu J."/>
            <person name="Martin F.M."/>
        </authorList>
    </citation>
    <scope>NUCLEOTIDE SEQUENCE</scope>
    <source>
        <strain evidence="1">KUC20120723A-06</strain>
    </source>
</reference>